<reference evidence="5 6" key="1">
    <citation type="submission" date="2018-10" db="EMBL/GenBank/DDBJ databases">
        <title>Ulvibacterium marinum gen. nov., sp. nov., a novel marine bacterium of the family Flavobacteriaceae, isolated from a culture of the green alga Ulva prolifera.</title>
        <authorList>
            <person name="Zhang Z."/>
        </authorList>
    </citation>
    <scope>NUCLEOTIDE SEQUENCE [LARGE SCALE GENOMIC DNA]</scope>
    <source>
        <strain evidence="5 6">CCMM003</strain>
    </source>
</reference>
<dbReference type="InterPro" id="IPR018060">
    <property type="entry name" value="HTH_AraC"/>
</dbReference>
<dbReference type="Pfam" id="PF07883">
    <property type="entry name" value="Cupin_2"/>
    <property type="match status" value="1"/>
</dbReference>
<dbReference type="AlphaFoldDB" id="A0A3B0C8I9"/>
<accession>A0A3B0C8I9</accession>
<evidence type="ECO:0000313" key="5">
    <source>
        <dbReference type="EMBL" id="RKN80901.1"/>
    </source>
</evidence>
<dbReference type="InterPro" id="IPR014710">
    <property type="entry name" value="RmlC-like_jellyroll"/>
</dbReference>
<gene>
    <name evidence="5" type="ORF">D7Z94_08050</name>
</gene>
<evidence type="ECO:0000256" key="2">
    <source>
        <dbReference type="ARBA" id="ARBA00023125"/>
    </source>
</evidence>
<dbReference type="GO" id="GO:0003700">
    <property type="term" value="F:DNA-binding transcription factor activity"/>
    <property type="evidence" value="ECO:0007669"/>
    <property type="project" value="InterPro"/>
</dbReference>
<keyword evidence="2" id="KW-0238">DNA-binding</keyword>
<dbReference type="InterPro" id="IPR009057">
    <property type="entry name" value="Homeodomain-like_sf"/>
</dbReference>
<dbReference type="SUPFAM" id="SSF51182">
    <property type="entry name" value="RmlC-like cupins"/>
    <property type="match status" value="1"/>
</dbReference>
<dbReference type="GO" id="GO:0043565">
    <property type="term" value="F:sequence-specific DNA binding"/>
    <property type="evidence" value="ECO:0007669"/>
    <property type="project" value="InterPro"/>
</dbReference>
<dbReference type="SMART" id="SM00342">
    <property type="entry name" value="HTH_ARAC"/>
    <property type="match status" value="1"/>
</dbReference>
<name>A0A3B0C8I9_9FLAO</name>
<dbReference type="PROSITE" id="PS01124">
    <property type="entry name" value="HTH_ARAC_FAMILY_2"/>
    <property type="match status" value="1"/>
</dbReference>
<evidence type="ECO:0000256" key="1">
    <source>
        <dbReference type="ARBA" id="ARBA00023015"/>
    </source>
</evidence>
<protein>
    <submittedName>
        <fullName evidence="5">AraC family transcriptional regulator</fullName>
    </submittedName>
</protein>
<feature type="domain" description="HTH araC/xylS-type" evidence="4">
    <location>
        <begin position="177"/>
        <end position="275"/>
    </location>
</feature>
<dbReference type="Gene3D" id="2.60.120.10">
    <property type="entry name" value="Jelly Rolls"/>
    <property type="match status" value="1"/>
</dbReference>
<dbReference type="PROSITE" id="PS00041">
    <property type="entry name" value="HTH_ARAC_FAMILY_1"/>
    <property type="match status" value="1"/>
</dbReference>
<dbReference type="RefSeq" id="WP_120711057.1">
    <property type="nucleotide sequence ID" value="NZ_RBCJ01000002.1"/>
</dbReference>
<evidence type="ECO:0000256" key="3">
    <source>
        <dbReference type="ARBA" id="ARBA00023163"/>
    </source>
</evidence>
<dbReference type="PANTHER" id="PTHR43280">
    <property type="entry name" value="ARAC-FAMILY TRANSCRIPTIONAL REGULATOR"/>
    <property type="match status" value="1"/>
</dbReference>
<dbReference type="OrthoDB" id="1410704at2"/>
<dbReference type="InterPro" id="IPR011051">
    <property type="entry name" value="RmlC_Cupin_sf"/>
</dbReference>
<dbReference type="InterPro" id="IPR013096">
    <property type="entry name" value="Cupin_2"/>
</dbReference>
<comment type="caution">
    <text evidence="5">The sequence shown here is derived from an EMBL/GenBank/DDBJ whole genome shotgun (WGS) entry which is preliminary data.</text>
</comment>
<evidence type="ECO:0000259" key="4">
    <source>
        <dbReference type="PROSITE" id="PS01124"/>
    </source>
</evidence>
<dbReference type="Gene3D" id="1.10.10.60">
    <property type="entry name" value="Homeodomain-like"/>
    <property type="match status" value="2"/>
</dbReference>
<sequence length="282" mass="32845">MKPILEPIHLDKQQTITGFCFAKKNFETPWHFHPQHELTYIEESVGTKFIGDYVGSYEPGELVLVRSNLPHCWKNQVQLEGQSKSVVVQWDKGIFVKVPELAPVFKMLKTASKGIIFDKNETLPLIKSFKKLPQLKGHDLYVRLLTLLVKLSNCKYETLSETSFTDDIPTEYGNRMTKIHDFVGTHFNRKIYLRELAGLVNMSEQSFSRFFSRMMGRPFFAFLNEYRINMAARMLLDTDHSISQIGFSCGYESLPFFYRQFKRIMGSSPLVYRKKFSSNFTK</sequence>
<dbReference type="PANTHER" id="PTHR43280:SF27">
    <property type="entry name" value="TRANSCRIPTIONAL REGULATOR MTLR"/>
    <property type="match status" value="1"/>
</dbReference>
<dbReference type="EMBL" id="RBCJ01000002">
    <property type="protein sequence ID" value="RKN80901.1"/>
    <property type="molecule type" value="Genomic_DNA"/>
</dbReference>
<dbReference type="Pfam" id="PF12833">
    <property type="entry name" value="HTH_18"/>
    <property type="match status" value="1"/>
</dbReference>
<keyword evidence="3" id="KW-0804">Transcription</keyword>
<dbReference type="SUPFAM" id="SSF46689">
    <property type="entry name" value="Homeodomain-like"/>
    <property type="match status" value="2"/>
</dbReference>
<dbReference type="Proteomes" id="UP000276603">
    <property type="component" value="Unassembled WGS sequence"/>
</dbReference>
<keyword evidence="6" id="KW-1185">Reference proteome</keyword>
<dbReference type="InterPro" id="IPR018062">
    <property type="entry name" value="HTH_AraC-typ_CS"/>
</dbReference>
<keyword evidence="1" id="KW-0805">Transcription regulation</keyword>
<proteinExistence type="predicted"/>
<organism evidence="5 6">
    <name type="scientific">Ulvibacterium marinum</name>
    <dbReference type="NCBI Taxonomy" id="2419782"/>
    <lineage>
        <taxon>Bacteria</taxon>
        <taxon>Pseudomonadati</taxon>
        <taxon>Bacteroidota</taxon>
        <taxon>Flavobacteriia</taxon>
        <taxon>Flavobacteriales</taxon>
        <taxon>Flavobacteriaceae</taxon>
        <taxon>Ulvibacterium</taxon>
    </lineage>
</organism>
<evidence type="ECO:0000313" key="6">
    <source>
        <dbReference type="Proteomes" id="UP000276603"/>
    </source>
</evidence>